<dbReference type="CDD" id="cd12148">
    <property type="entry name" value="fungal_TF_MHR"/>
    <property type="match status" value="1"/>
</dbReference>
<dbReference type="InterPro" id="IPR021858">
    <property type="entry name" value="Fun_TF"/>
</dbReference>
<protein>
    <submittedName>
        <fullName evidence="5">C6 zinc finger domain protein</fullName>
    </submittedName>
</protein>
<dbReference type="EMBL" id="JAGPXC010000013">
    <property type="protein sequence ID" value="KAH6643361.1"/>
    <property type="molecule type" value="Genomic_DNA"/>
</dbReference>
<dbReference type="GO" id="GO:0000976">
    <property type="term" value="F:transcription cis-regulatory region binding"/>
    <property type="evidence" value="ECO:0007669"/>
    <property type="project" value="TreeGrafter"/>
</dbReference>
<dbReference type="SUPFAM" id="SSF57701">
    <property type="entry name" value="Zn2/Cys6 DNA-binding domain"/>
    <property type="match status" value="1"/>
</dbReference>
<dbReference type="GeneID" id="70134155"/>
<proteinExistence type="predicted"/>
<evidence type="ECO:0000256" key="1">
    <source>
        <dbReference type="ARBA" id="ARBA00004123"/>
    </source>
</evidence>
<sequence length="443" mass="48806">MKKKRKAGTRSRTARHTRCDETKPVCNNCARLNLECQPSEFITQSSWSAPSKPAELTTDSWDPSTSTTSSTSTSTSTNNNNNFGTAWASLPKPTSTWDLFNVCMPDFILDENDPPTSVSSGLLSSSSSALPSSSSSSTPALAPGTLHLPHQPTIPLTAEIAHLLAVYQTGVATWMDIFDHTCAYQREVPRRCLNSELLMRSICAFTAKHLSLLPSGLIWASAASGYYGDSLRLLIRHFNSDDPPDDALTATVLLSSYEMIAAQGREHQRHFYGAMVLITTRGINALSQGMDRANFWVYIRHEITVALVNETPLQINPREWNASWYEGMVEEDALGNHLLYLVGRAIDVAYSRALPASTSSERHAIQAEAARWFNALPTSYPGVRYGEPDVHGFNKTYFAIPAADQVQYHAMEIANIALSDIPQSVRSFSAQPLFFGLTTQNHL</sequence>
<evidence type="ECO:0000259" key="4">
    <source>
        <dbReference type="Pfam" id="PF00172"/>
    </source>
</evidence>
<evidence type="ECO:0000256" key="3">
    <source>
        <dbReference type="SAM" id="MobiDB-lite"/>
    </source>
</evidence>
<accession>A0A9P8UAF1</accession>
<comment type="caution">
    <text evidence="5">The sequence shown here is derived from an EMBL/GenBank/DDBJ whole genome shotgun (WGS) entry which is preliminary data.</text>
</comment>
<dbReference type="OrthoDB" id="4525710at2759"/>
<dbReference type="Pfam" id="PF11951">
    <property type="entry name" value="Fungal_trans_2"/>
    <property type="match status" value="1"/>
</dbReference>
<evidence type="ECO:0000256" key="2">
    <source>
        <dbReference type="ARBA" id="ARBA00023242"/>
    </source>
</evidence>
<dbReference type="GO" id="GO:0045944">
    <property type="term" value="P:positive regulation of transcription by RNA polymerase II"/>
    <property type="evidence" value="ECO:0007669"/>
    <property type="project" value="TreeGrafter"/>
</dbReference>
<comment type="subcellular location">
    <subcellularLocation>
        <location evidence="1">Nucleus</location>
    </subcellularLocation>
</comment>
<evidence type="ECO:0000313" key="6">
    <source>
        <dbReference type="Proteomes" id="UP000758603"/>
    </source>
</evidence>
<feature type="compositionally biased region" description="Low complexity" evidence="3">
    <location>
        <begin position="64"/>
        <end position="81"/>
    </location>
</feature>
<keyword evidence="6" id="KW-1185">Reference proteome</keyword>
<dbReference type="GO" id="GO:0008270">
    <property type="term" value="F:zinc ion binding"/>
    <property type="evidence" value="ECO:0007669"/>
    <property type="project" value="InterPro"/>
</dbReference>
<dbReference type="InterPro" id="IPR001138">
    <property type="entry name" value="Zn2Cys6_DnaBD"/>
</dbReference>
<evidence type="ECO:0000313" key="5">
    <source>
        <dbReference type="EMBL" id="KAH6643361.1"/>
    </source>
</evidence>
<dbReference type="AlphaFoldDB" id="A0A9P8UAF1"/>
<dbReference type="InterPro" id="IPR036864">
    <property type="entry name" value="Zn2-C6_fun-type_DNA-bd_sf"/>
</dbReference>
<keyword evidence="2" id="KW-0539">Nucleus</keyword>
<dbReference type="Gene3D" id="4.10.240.10">
    <property type="entry name" value="Zn(2)-C6 fungal-type DNA-binding domain"/>
    <property type="match status" value="1"/>
</dbReference>
<dbReference type="GO" id="GO:0005634">
    <property type="term" value="C:nucleus"/>
    <property type="evidence" value="ECO:0007669"/>
    <property type="project" value="UniProtKB-SubCell"/>
</dbReference>
<dbReference type="Pfam" id="PF00172">
    <property type="entry name" value="Zn_clus"/>
    <property type="match status" value="1"/>
</dbReference>
<gene>
    <name evidence="5" type="ORF">BKA67DRAFT_596150</name>
</gene>
<dbReference type="CDD" id="cd00067">
    <property type="entry name" value="GAL4"/>
    <property type="match status" value="1"/>
</dbReference>
<name>A0A9P8UAF1_9PEZI</name>
<feature type="region of interest" description="Disordered" evidence="3">
    <location>
        <begin position="44"/>
        <end position="81"/>
    </location>
</feature>
<dbReference type="Proteomes" id="UP000758603">
    <property type="component" value="Unassembled WGS sequence"/>
</dbReference>
<organism evidence="5 6">
    <name type="scientific">Truncatella angustata</name>
    <dbReference type="NCBI Taxonomy" id="152316"/>
    <lineage>
        <taxon>Eukaryota</taxon>
        <taxon>Fungi</taxon>
        <taxon>Dikarya</taxon>
        <taxon>Ascomycota</taxon>
        <taxon>Pezizomycotina</taxon>
        <taxon>Sordariomycetes</taxon>
        <taxon>Xylariomycetidae</taxon>
        <taxon>Amphisphaeriales</taxon>
        <taxon>Sporocadaceae</taxon>
        <taxon>Truncatella</taxon>
    </lineage>
</organism>
<reference evidence="5" key="1">
    <citation type="journal article" date="2021" name="Nat. Commun.">
        <title>Genetic determinants of endophytism in the Arabidopsis root mycobiome.</title>
        <authorList>
            <person name="Mesny F."/>
            <person name="Miyauchi S."/>
            <person name="Thiergart T."/>
            <person name="Pickel B."/>
            <person name="Atanasova L."/>
            <person name="Karlsson M."/>
            <person name="Huettel B."/>
            <person name="Barry K.W."/>
            <person name="Haridas S."/>
            <person name="Chen C."/>
            <person name="Bauer D."/>
            <person name="Andreopoulos W."/>
            <person name="Pangilinan J."/>
            <person name="LaButti K."/>
            <person name="Riley R."/>
            <person name="Lipzen A."/>
            <person name="Clum A."/>
            <person name="Drula E."/>
            <person name="Henrissat B."/>
            <person name="Kohler A."/>
            <person name="Grigoriev I.V."/>
            <person name="Martin F.M."/>
            <person name="Hacquard S."/>
        </authorList>
    </citation>
    <scope>NUCLEOTIDE SEQUENCE</scope>
    <source>
        <strain evidence="5">MPI-SDFR-AT-0073</strain>
    </source>
</reference>
<dbReference type="PANTHER" id="PTHR37534:SF9">
    <property type="entry name" value="ZN(II)2CYS6 TRANSCRIPTION FACTOR (EUROFUNG)"/>
    <property type="match status" value="1"/>
</dbReference>
<dbReference type="PANTHER" id="PTHR37534">
    <property type="entry name" value="TRANSCRIPTIONAL ACTIVATOR PROTEIN UGA3"/>
    <property type="match status" value="1"/>
</dbReference>
<feature type="domain" description="Zn(2)-C6 fungal-type" evidence="4">
    <location>
        <begin position="15"/>
        <end position="40"/>
    </location>
</feature>
<dbReference type="GO" id="GO:0000981">
    <property type="term" value="F:DNA-binding transcription factor activity, RNA polymerase II-specific"/>
    <property type="evidence" value="ECO:0007669"/>
    <property type="project" value="InterPro"/>
</dbReference>
<dbReference type="RefSeq" id="XP_045951291.1">
    <property type="nucleotide sequence ID" value="XM_046105264.1"/>
</dbReference>